<dbReference type="InterPro" id="IPR050133">
    <property type="entry name" value="NqrDE/RnfAE_oxidrdctase"/>
</dbReference>
<evidence type="ECO:0000313" key="15">
    <source>
        <dbReference type="Proteomes" id="UP000253752"/>
    </source>
</evidence>
<dbReference type="PIRSF" id="PIRSF006102">
    <property type="entry name" value="NQR_DE"/>
    <property type="match status" value="1"/>
</dbReference>
<reference evidence="15 16" key="2">
    <citation type="journal article" date="2018" name="Elife">
        <title>Discovery and characterization of a prevalent human gut bacterial enzyme sufficient for the inactivation of a family of plant toxins.</title>
        <authorList>
            <person name="Koppel N."/>
            <person name="Bisanz J.E."/>
            <person name="Pandelia M.E."/>
            <person name="Turnbaugh P.J."/>
            <person name="Balskus E.P."/>
        </authorList>
    </citation>
    <scope>NUCLEOTIDE SEQUENCE [LARGE SCALE GENOMIC DNA]</scope>
    <source>
        <strain evidence="13 17">16A</strain>
        <strain evidence="12 16">FAA1-1-60AUCSF</strain>
        <strain evidence="11 15">MR1 #12</strain>
        <strain evidence="10 18">W1 BHI 6</strain>
    </source>
</reference>
<evidence type="ECO:0000313" key="18">
    <source>
        <dbReference type="Proteomes" id="UP000253970"/>
    </source>
</evidence>
<evidence type="ECO:0000313" key="11">
    <source>
        <dbReference type="EMBL" id="RDB79938.1"/>
    </source>
</evidence>
<evidence type="ECO:0000313" key="19">
    <source>
        <dbReference type="Proteomes" id="UP000312594"/>
    </source>
</evidence>
<keyword evidence="4 8" id="KW-1278">Translocase</keyword>
<dbReference type="GeneID" id="69511702"/>
<feature type="transmembrane region" description="Helical" evidence="8">
    <location>
        <begin position="69"/>
        <end position="95"/>
    </location>
</feature>
<evidence type="ECO:0000313" key="13">
    <source>
        <dbReference type="EMBL" id="RDC34643.1"/>
    </source>
</evidence>
<evidence type="ECO:0000256" key="7">
    <source>
        <dbReference type="ARBA" id="ARBA00023136"/>
    </source>
</evidence>
<feature type="transmembrane region" description="Helical" evidence="8">
    <location>
        <begin position="38"/>
        <end position="57"/>
    </location>
</feature>
<evidence type="ECO:0000313" key="20">
    <source>
        <dbReference type="Proteomes" id="UP000436429"/>
    </source>
</evidence>
<reference evidence="9 20" key="4">
    <citation type="submission" date="2019-11" db="EMBL/GenBank/DDBJ databases">
        <title>Whole genome shotgun sequencing (WGS) data from Adlercreutzia equolifaciens ResAG-91, Eggerthella lenta MRI-F36, MRI-F37, MRI-F40, ResAG-49, ResAG-88, ResAG-121, ResAG-145, and Gordonibacter sp. ResAG-5, ResAG-26, ResAG-43, ResAG-50, ResAG-59.</title>
        <authorList>
            <person name="Stoll D.A."/>
            <person name="Danylec N."/>
            <person name="Franz C.M.A.P."/>
            <person name="Huch M."/>
        </authorList>
    </citation>
    <scope>NUCLEOTIDE SEQUENCE [LARGE SCALE GENOMIC DNA]</scope>
    <source>
        <strain evidence="9 20">ResAG-88</strain>
    </source>
</reference>
<evidence type="ECO:0000256" key="6">
    <source>
        <dbReference type="ARBA" id="ARBA00022989"/>
    </source>
</evidence>
<dbReference type="GO" id="GO:0012505">
    <property type="term" value="C:endomembrane system"/>
    <property type="evidence" value="ECO:0007669"/>
    <property type="project" value="UniProtKB-SubCell"/>
</dbReference>
<dbReference type="Proteomes" id="UP000253857">
    <property type="component" value="Unassembled WGS sequence"/>
</dbReference>
<reference evidence="14 19" key="1">
    <citation type="journal article" date="2005" name="Appl. Environ. Microbiol.">
        <title>Intestinal bacterial communities that produce active estrogen-like compounds enterodiol and enterolactone in humans.</title>
        <authorList>
            <person name="Clavel T."/>
            <person name="Henderson G."/>
            <person name="Alpert C.A."/>
            <person name="Philippe C."/>
            <person name="Rigottier-Gois L."/>
            <person name="Dore J."/>
            <person name="Blaut M."/>
        </authorList>
    </citation>
    <scope>NUCLEOTIDE SEQUENCE [LARGE SCALE GENOMIC DNA]</scope>
    <source>
        <strain evidence="14 19">SECO-MT75m2</strain>
    </source>
</reference>
<evidence type="ECO:0000313" key="10">
    <source>
        <dbReference type="EMBL" id="RDB68851.1"/>
    </source>
</evidence>
<dbReference type="Proteomes" id="UP000253752">
    <property type="component" value="Unassembled WGS sequence"/>
</dbReference>
<protein>
    <recommendedName>
        <fullName evidence="8">Ion-translocating oxidoreductase complex subunit A</fullName>
        <ecNumber evidence="8">7.-.-.-</ecNumber>
    </recommendedName>
    <alternativeName>
        <fullName evidence="8">Rnf electron transport complex subunit A</fullName>
    </alternativeName>
</protein>
<name>A0A369NBS1_EGGLN</name>
<keyword evidence="5 8" id="KW-0249">Electron transport</keyword>
<feature type="transmembrane region" description="Helical" evidence="8">
    <location>
        <begin position="171"/>
        <end position="190"/>
    </location>
</feature>
<dbReference type="EMBL" id="WPOM01000015">
    <property type="protein sequence ID" value="MVN33287.1"/>
    <property type="molecule type" value="Genomic_DNA"/>
</dbReference>
<sequence>MAEYAAILFSMILVNNYVLVKFLGICPFLGVSKKLDSAAGMGCAVTVVMVLATAVTWPLQQLLNALGLGYLQTIAFILVIAVLVQMLEIVIRYFLPALHEALGVYLPLITTNCAVLGVTILAVDEGYNYPEALVAALGAGLGFLLAMVLFSGVRRRVDEAEPPKAFKGMPITLISAALVSLSFMCFAGVADNLFGVL</sequence>
<dbReference type="PANTHER" id="PTHR30335">
    <property type="entry name" value="INTEGRAL MEMBRANE PROTEIN OF SOXR-REDUCING COMPLEX"/>
    <property type="match status" value="1"/>
</dbReference>
<evidence type="ECO:0000256" key="8">
    <source>
        <dbReference type="HAMAP-Rule" id="MF_00459"/>
    </source>
</evidence>
<dbReference type="RefSeq" id="WP_009306469.1">
    <property type="nucleotide sequence ID" value="NZ_AP025575.1"/>
</dbReference>
<reference evidence="14" key="3">
    <citation type="submission" date="2019-06" db="EMBL/GenBank/DDBJ databases">
        <authorList>
            <person name="Bisanz J.E."/>
            <person name="Turnbaugh P.J."/>
        </authorList>
    </citation>
    <scope>NUCLEOTIDE SEQUENCE</scope>
    <source>
        <strain evidence="14">SECO-MT75m2</strain>
    </source>
</reference>
<keyword evidence="6 8" id="KW-1133">Transmembrane helix</keyword>
<keyword evidence="2 8" id="KW-0813">Transport</keyword>
<comment type="similarity">
    <text evidence="8">Belongs to the NqrDE/RnfAE family.</text>
</comment>
<evidence type="ECO:0000256" key="4">
    <source>
        <dbReference type="ARBA" id="ARBA00022967"/>
    </source>
</evidence>
<keyword evidence="3 8" id="KW-0812">Transmembrane</keyword>
<dbReference type="InterPro" id="IPR003667">
    <property type="entry name" value="NqrDE/RnfAE"/>
</dbReference>
<gene>
    <name evidence="8" type="primary">rnfA</name>
    <name evidence="13" type="ORF">C1853_13875</name>
    <name evidence="12" type="ORF">C1871_04785</name>
    <name evidence="11" type="ORF">C1872_07130</name>
    <name evidence="10" type="ORF">C1875_10850</name>
    <name evidence="14" type="ORF">FIC87_05045</name>
    <name evidence="9" type="ORF">GO726_08920</name>
</gene>
<evidence type="ECO:0000256" key="1">
    <source>
        <dbReference type="ARBA" id="ARBA00004127"/>
    </source>
</evidence>
<evidence type="ECO:0000313" key="9">
    <source>
        <dbReference type="EMBL" id="MVN33287.1"/>
    </source>
</evidence>
<dbReference type="Proteomes" id="UP000312594">
    <property type="component" value="Unassembled WGS sequence"/>
</dbReference>
<dbReference type="AlphaFoldDB" id="A0A369NBS1"/>
<dbReference type="Proteomes" id="UP000436429">
    <property type="component" value="Unassembled WGS sequence"/>
</dbReference>
<dbReference type="EMBL" id="PPTU01000017">
    <property type="protein sequence ID" value="RDB68851.1"/>
    <property type="molecule type" value="Genomic_DNA"/>
</dbReference>
<dbReference type="EMBL" id="PPTX01000009">
    <property type="protein sequence ID" value="RDB79938.1"/>
    <property type="molecule type" value="Genomic_DNA"/>
</dbReference>
<dbReference type="GO" id="GO:0022900">
    <property type="term" value="P:electron transport chain"/>
    <property type="evidence" value="ECO:0007669"/>
    <property type="project" value="UniProtKB-UniRule"/>
</dbReference>
<comment type="caution">
    <text evidence="12">The sequence shown here is derived from an EMBL/GenBank/DDBJ whole genome shotgun (WGS) entry which is preliminary data.</text>
</comment>
<dbReference type="EMBL" id="PPTY01000005">
    <property type="protein sequence ID" value="RDB87158.1"/>
    <property type="molecule type" value="Genomic_DNA"/>
</dbReference>
<comment type="subcellular location">
    <subcellularLocation>
        <location evidence="8">Cell membrane</location>
        <topology evidence="8">Multi-pass membrane protein</topology>
    </subcellularLocation>
    <subcellularLocation>
        <location evidence="1">Endomembrane system</location>
        <topology evidence="1">Multi-pass membrane protein</topology>
    </subcellularLocation>
</comment>
<feature type="transmembrane region" description="Helical" evidence="8">
    <location>
        <begin position="102"/>
        <end position="123"/>
    </location>
</feature>
<dbReference type="EC" id="7.-.-.-" evidence="8"/>
<dbReference type="Pfam" id="PF02508">
    <property type="entry name" value="Rnf-Nqr"/>
    <property type="match status" value="1"/>
</dbReference>
<evidence type="ECO:0000256" key="2">
    <source>
        <dbReference type="ARBA" id="ARBA00022448"/>
    </source>
</evidence>
<comment type="subunit">
    <text evidence="8">The complex is composed of six subunits: RnfA, RnfB, RnfC, RnfD, RnfE and RnfG.</text>
</comment>
<dbReference type="NCBIfam" id="TIGR01943">
    <property type="entry name" value="rnfA"/>
    <property type="match status" value="1"/>
</dbReference>
<evidence type="ECO:0000313" key="17">
    <source>
        <dbReference type="Proteomes" id="UP000253915"/>
    </source>
</evidence>
<evidence type="ECO:0000313" key="12">
    <source>
        <dbReference type="EMBL" id="RDB87158.1"/>
    </source>
</evidence>
<evidence type="ECO:0000313" key="16">
    <source>
        <dbReference type="Proteomes" id="UP000253857"/>
    </source>
</evidence>
<dbReference type="PANTHER" id="PTHR30335:SF0">
    <property type="entry name" value="ION-TRANSLOCATING OXIDOREDUCTASE COMPLEX SUBUNIT A"/>
    <property type="match status" value="1"/>
</dbReference>
<evidence type="ECO:0000256" key="5">
    <source>
        <dbReference type="ARBA" id="ARBA00022982"/>
    </source>
</evidence>
<organism evidence="12 16">
    <name type="scientific">Eggerthella lenta</name>
    <name type="common">Eubacterium lentum</name>
    <dbReference type="NCBI Taxonomy" id="84112"/>
    <lineage>
        <taxon>Bacteria</taxon>
        <taxon>Bacillati</taxon>
        <taxon>Actinomycetota</taxon>
        <taxon>Coriobacteriia</taxon>
        <taxon>Eggerthellales</taxon>
        <taxon>Eggerthellaceae</taxon>
        <taxon>Eggerthella</taxon>
    </lineage>
</organism>
<dbReference type="OMA" id="ILGLCPF"/>
<evidence type="ECO:0000256" key="3">
    <source>
        <dbReference type="ARBA" id="ARBA00022692"/>
    </source>
</evidence>
<dbReference type="HAMAP" id="MF_00459">
    <property type="entry name" value="RsxA_RnfA"/>
    <property type="match status" value="1"/>
</dbReference>
<keyword evidence="7 8" id="KW-0472">Membrane</keyword>
<dbReference type="Proteomes" id="UP000253915">
    <property type="component" value="Unassembled WGS sequence"/>
</dbReference>
<feature type="transmembrane region" description="Helical" evidence="8">
    <location>
        <begin position="129"/>
        <end position="150"/>
    </location>
</feature>
<accession>A0A369NBS1</accession>
<proteinExistence type="inferred from homology"/>
<evidence type="ECO:0000313" key="14">
    <source>
        <dbReference type="EMBL" id="TNU92472.1"/>
    </source>
</evidence>
<keyword evidence="8" id="KW-1003">Cell membrane</keyword>
<dbReference type="GO" id="GO:0005886">
    <property type="term" value="C:plasma membrane"/>
    <property type="evidence" value="ECO:0007669"/>
    <property type="project" value="UniProtKB-SubCell"/>
</dbReference>
<dbReference type="EMBL" id="PPUQ01000027">
    <property type="protein sequence ID" value="RDC34643.1"/>
    <property type="molecule type" value="Genomic_DNA"/>
</dbReference>
<dbReference type="Proteomes" id="UP000253970">
    <property type="component" value="Unassembled WGS sequence"/>
</dbReference>
<feature type="transmembrane region" description="Helical" evidence="8">
    <location>
        <begin position="6"/>
        <end position="31"/>
    </location>
</feature>
<dbReference type="EMBL" id="VEVP01000008">
    <property type="protein sequence ID" value="TNU92472.1"/>
    <property type="molecule type" value="Genomic_DNA"/>
</dbReference>
<dbReference type="InterPro" id="IPR011293">
    <property type="entry name" value="Ion_transpt_RnfA/RsxA"/>
</dbReference>
<comment type="function">
    <text evidence="8">Part of a membrane-bound complex that couples electron transfer with translocation of ions across the membrane.</text>
</comment>